<dbReference type="SUPFAM" id="SSF55060">
    <property type="entry name" value="GHMP Kinase, C-terminal domain"/>
    <property type="match status" value="1"/>
</dbReference>
<evidence type="ECO:0000256" key="9">
    <source>
        <dbReference type="ARBA" id="ARBA00022777"/>
    </source>
</evidence>
<keyword evidence="6" id="KW-0808">Transferase</keyword>
<dbReference type="Pfam" id="PF00288">
    <property type="entry name" value="GHMP_kinases_N"/>
    <property type="match status" value="1"/>
</dbReference>
<dbReference type="PANTHER" id="PTHR20861">
    <property type="entry name" value="HOMOSERINE/4-DIPHOSPHOCYTIDYL-2-C-METHYL-D-ERYTHRITOL KINASE"/>
    <property type="match status" value="1"/>
</dbReference>
<keyword evidence="9" id="KW-0418">Kinase</keyword>
<dbReference type="InterPro" id="IPR036554">
    <property type="entry name" value="GHMP_kinase_C_sf"/>
</dbReference>
<comment type="similarity">
    <text evidence="2">Belongs to the GHMP kinase family. Homoserine kinase subfamily.</text>
</comment>
<keyword evidence="8" id="KW-0547">Nucleotide-binding</keyword>
<dbReference type="Gene3D" id="3.30.70.890">
    <property type="entry name" value="GHMP kinase, C-terminal domain"/>
    <property type="match status" value="1"/>
</dbReference>
<evidence type="ECO:0000259" key="11">
    <source>
        <dbReference type="Pfam" id="PF00288"/>
    </source>
</evidence>
<dbReference type="EC" id="2.7.1.39" evidence="3"/>
<dbReference type="NCBIfam" id="TIGR00191">
    <property type="entry name" value="thrB"/>
    <property type="match status" value="1"/>
</dbReference>
<evidence type="ECO:0000256" key="6">
    <source>
        <dbReference type="ARBA" id="ARBA00022679"/>
    </source>
</evidence>
<evidence type="ECO:0000256" key="5">
    <source>
        <dbReference type="ARBA" id="ARBA00022605"/>
    </source>
</evidence>
<evidence type="ECO:0000313" key="13">
    <source>
        <dbReference type="EMBL" id="CAB4344575.1"/>
    </source>
</evidence>
<proteinExistence type="inferred from homology"/>
<dbReference type="InterPro" id="IPR006203">
    <property type="entry name" value="GHMP_knse_ATP-bd_CS"/>
</dbReference>
<dbReference type="InterPro" id="IPR000870">
    <property type="entry name" value="Homoserine_kinase"/>
</dbReference>
<reference evidence="13" key="1">
    <citation type="submission" date="2020-05" db="EMBL/GenBank/DDBJ databases">
        <authorList>
            <person name="Chiriac C."/>
            <person name="Salcher M."/>
            <person name="Ghai R."/>
            <person name="Kavagutti S V."/>
        </authorList>
    </citation>
    <scope>NUCLEOTIDE SEQUENCE</scope>
</reference>
<evidence type="ECO:0000256" key="1">
    <source>
        <dbReference type="ARBA" id="ARBA00005015"/>
    </source>
</evidence>
<keyword evidence="5" id="KW-0028">Amino-acid biosynthesis</keyword>
<name>A0A6J5ZQQ7_9ZZZZ</name>
<organism evidence="13">
    <name type="scientific">freshwater metagenome</name>
    <dbReference type="NCBI Taxonomy" id="449393"/>
    <lineage>
        <taxon>unclassified sequences</taxon>
        <taxon>metagenomes</taxon>
        <taxon>ecological metagenomes</taxon>
    </lineage>
</organism>
<feature type="domain" description="GHMP kinase N-terminal" evidence="11">
    <location>
        <begin position="38"/>
        <end position="119"/>
    </location>
</feature>
<dbReference type="GO" id="GO:0009088">
    <property type="term" value="P:threonine biosynthetic process"/>
    <property type="evidence" value="ECO:0007669"/>
    <property type="project" value="UniProtKB-UniPathway"/>
</dbReference>
<gene>
    <name evidence="13" type="ORF">UFOPK3770_01308</name>
</gene>
<evidence type="ECO:0000259" key="12">
    <source>
        <dbReference type="Pfam" id="PF08544"/>
    </source>
</evidence>
<dbReference type="PRINTS" id="PR00958">
    <property type="entry name" value="HOMSERKINASE"/>
</dbReference>
<dbReference type="Gene3D" id="3.30.230.10">
    <property type="match status" value="1"/>
</dbReference>
<dbReference type="PANTHER" id="PTHR20861:SF1">
    <property type="entry name" value="HOMOSERINE KINASE"/>
    <property type="match status" value="1"/>
</dbReference>
<evidence type="ECO:0000256" key="8">
    <source>
        <dbReference type="ARBA" id="ARBA00022741"/>
    </source>
</evidence>
<evidence type="ECO:0000256" key="2">
    <source>
        <dbReference type="ARBA" id="ARBA00007370"/>
    </source>
</evidence>
<evidence type="ECO:0000256" key="3">
    <source>
        <dbReference type="ARBA" id="ARBA00012078"/>
    </source>
</evidence>
<dbReference type="UniPathway" id="UPA00050">
    <property type="reaction ID" value="UER00064"/>
</dbReference>
<dbReference type="PROSITE" id="PS00627">
    <property type="entry name" value="GHMP_KINASES_ATP"/>
    <property type="match status" value="1"/>
</dbReference>
<accession>A0A6J5ZQQ7</accession>
<dbReference type="InterPro" id="IPR020568">
    <property type="entry name" value="Ribosomal_Su5_D2-typ_SF"/>
</dbReference>
<evidence type="ECO:0000256" key="4">
    <source>
        <dbReference type="ARBA" id="ARBA00017858"/>
    </source>
</evidence>
<protein>
    <recommendedName>
        <fullName evidence="4">Homoserine kinase</fullName>
        <ecNumber evidence="3">2.7.1.39</ecNumber>
    </recommendedName>
</protein>
<dbReference type="AlphaFoldDB" id="A0A6J5ZQQ7"/>
<dbReference type="Pfam" id="PF08544">
    <property type="entry name" value="GHMP_kinases_C"/>
    <property type="match status" value="1"/>
</dbReference>
<dbReference type="InterPro" id="IPR013750">
    <property type="entry name" value="GHMP_kinase_C_dom"/>
</dbReference>
<keyword evidence="10" id="KW-0067">ATP-binding</keyword>
<dbReference type="GO" id="GO:0004413">
    <property type="term" value="F:homoserine kinase activity"/>
    <property type="evidence" value="ECO:0007669"/>
    <property type="project" value="UniProtKB-EC"/>
</dbReference>
<feature type="domain" description="GHMP kinase C-terminal" evidence="12">
    <location>
        <begin position="191"/>
        <end position="243"/>
    </location>
</feature>
<dbReference type="EMBL" id="CAESAJ010000199">
    <property type="protein sequence ID" value="CAB4344575.1"/>
    <property type="molecule type" value="Genomic_DNA"/>
</dbReference>
<sequence>MALDLRDTVSAQLIDAHGIQVRISGVGATTLPNDGNHLIARVLRTTALEWGMEIDGLILKCNNFIPHGKGLGSSAAAYLAGLLLARDLTQARVTDAEILQRATELEGHPDNVAACLYGGMTIATWNDVRDVKAVSLPVHTDVMAVIGVPAGELSTEQARGLLPEKVSYADAVFNTSRAALLVAALTHSPEALFDATDDRLHQQYRRMAYPKSIELVQLLREAGIGAAISGAGPSVIALTTREKVTIASELITASEFQAQTLKPSRTGALVY</sequence>
<evidence type="ECO:0000256" key="10">
    <source>
        <dbReference type="ARBA" id="ARBA00022840"/>
    </source>
</evidence>
<dbReference type="PIRSF" id="PIRSF000676">
    <property type="entry name" value="Homoser_kin"/>
    <property type="match status" value="1"/>
</dbReference>
<dbReference type="InterPro" id="IPR006204">
    <property type="entry name" value="GHMP_kinase_N_dom"/>
</dbReference>
<evidence type="ECO:0000256" key="7">
    <source>
        <dbReference type="ARBA" id="ARBA00022697"/>
    </source>
</evidence>
<dbReference type="InterPro" id="IPR014721">
    <property type="entry name" value="Ribsml_uS5_D2-typ_fold_subgr"/>
</dbReference>
<keyword evidence="7" id="KW-0791">Threonine biosynthesis</keyword>
<dbReference type="SUPFAM" id="SSF54211">
    <property type="entry name" value="Ribosomal protein S5 domain 2-like"/>
    <property type="match status" value="1"/>
</dbReference>
<comment type="pathway">
    <text evidence="1">Amino-acid biosynthesis; L-threonine biosynthesis; L-threonine from L-aspartate: step 4/5.</text>
</comment>
<dbReference type="GO" id="GO:0005524">
    <property type="term" value="F:ATP binding"/>
    <property type="evidence" value="ECO:0007669"/>
    <property type="project" value="UniProtKB-KW"/>
</dbReference>